<comment type="caution">
    <text evidence="3">The sequence shown here is derived from an EMBL/GenBank/DDBJ whole genome shotgun (WGS) entry which is preliminary data.</text>
</comment>
<dbReference type="InterPro" id="IPR014710">
    <property type="entry name" value="RmlC-like_jellyroll"/>
</dbReference>
<dbReference type="InterPro" id="IPR013096">
    <property type="entry name" value="Cupin_2"/>
</dbReference>
<dbReference type="Gene3D" id="2.60.120.10">
    <property type="entry name" value="Jelly Rolls"/>
    <property type="match status" value="1"/>
</dbReference>
<organism evidence="3 4">
    <name type="scientific">Exophiala dermatitidis</name>
    <name type="common">Black yeast-like fungus</name>
    <name type="synonym">Wangiella dermatitidis</name>
    <dbReference type="NCBI Taxonomy" id="5970"/>
    <lineage>
        <taxon>Eukaryota</taxon>
        <taxon>Fungi</taxon>
        <taxon>Dikarya</taxon>
        <taxon>Ascomycota</taxon>
        <taxon>Pezizomycotina</taxon>
        <taxon>Eurotiomycetes</taxon>
        <taxon>Chaetothyriomycetidae</taxon>
        <taxon>Chaetothyriales</taxon>
        <taxon>Herpotrichiellaceae</taxon>
        <taxon>Exophiala</taxon>
    </lineage>
</organism>
<dbReference type="AlphaFoldDB" id="A0AAN6EKD3"/>
<gene>
    <name evidence="3" type="ORF">HRR80_009068</name>
</gene>
<protein>
    <recommendedName>
        <fullName evidence="2">Cupin type-2 domain-containing protein</fullName>
    </recommendedName>
</protein>
<dbReference type="PANTHER" id="PTHR43698">
    <property type="entry name" value="RIBD C-TERMINAL DOMAIN CONTAINING PROTEIN"/>
    <property type="match status" value="1"/>
</dbReference>
<feature type="compositionally biased region" description="Polar residues" evidence="1">
    <location>
        <begin position="1"/>
        <end position="20"/>
    </location>
</feature>
<accession>A0AAN6EKD3</accession>
<proteinExistence type="predicted"/>
<evidence type="ECO:0000313" key="4">
    <source>
        <dbReference type="Proteomes" id="UP001161757"/>
    </source>
</evidence>
<sequence length="163" mass="17506">MASAGITQKTRDTTAQTPTAIISPHGRTGDPSMPAKALGIFSGEVWLDLILRSDEATIGLVNFLPGGRTAWHRHEKGQILKVTGGAGWLCDQGQKPRRIAAGDVVYCPPGVVHWHGADDGTYMVHEATSFGQTDWYEEVSDKEYAAKESKSQMKNGGVPGEGQ</sequence>
<feature type="domain" description="Cupin type-2" evidence="2">
    <location>
        <begin position="60"/>
        <end position="119"/>
    </location>
</feature>
<dbReference type="EMBL" id="JAJGCB010000031">
    <property type="protein sequence ID" value="KAJ8986763.1"/>
    <property type="molecule type" value="Genomic_DNA"/>
</dbReference>
<dbReference type="Proteomes" id="UP001161757">
    <property type="component" value="Unassembled WGS sequence"/>
</dbReference>
<feature type="region of interest" description="Disordered" evidence="1">
    <location>
        <begin position="1"/>
        <end position="31"/>
    </location>
</feature>
<reference evidence="3" key="1">
    <citation type="submission" date="2023-01" db="EMBL/GenBank/DDBJ databases">
        <title>Exophiala dermititidis isolated from Cystic Fibrosis Patient.</title>
        <authorList>
            <person name="Kurbessoian T."/>
            <person name="Crocker A."/>
            <person name="Murante D."/>
            <person name="Hogan D.A."/>
            <person name="Stajich J.E."/>
        </authorList>
    </citation>
    <scope>NUCLEOTIDE SEQUENCE</scope>
    <source>
        <strain evidence="3">Ex8</strain>
    </source>
</reference>
<dbReference type="CDD" id="cd02233">
    <property type="entry name" value="cupin_HNL-like"/>
    <property type="match status" value="1"/>
</dbReference>
<evidence type="ECO:0000256" key="1">
    <source>
        <dbReference type="SAM" id="MobiDB-lite"/>
    </source>
</evidence>
<dbReference type="PANTHER" id="PTHR43698:SF1">
    <property type="entry name" value="BLL4564 PROTEIN"/>
    <property type="match status" value="1"/>
</dbReference>
<evidence type="ECO:0000259" key="2">
    <source>
        <dbReference type="Pfam" id="PF07883"/>
    </source>
</evidence>
<name>A0AAN6EKD3_EXODE</name>
<dbReference type="SUPFAM" id="SSF51182">
    <property type="entry name" value="RmlC-like cupins"/>
    <property type="match status" value="1"/>
</dbReference>
<dbReference type="InterPro" id="IPR011051">
    <property type="entry name" value="RmlC_Cupin_sf"/>
</dbReference>
<dbReference type="InterPro" id="IPR047263">
    <property type="entry name" value="HNL-like_cupin"/>
</dbReference>
<evidence type="ECO:0000313" key="3">
    <source>
        <dbReference type="EMBL" id="KAJ8986763.1"/>
    </source>
</evidence>
<dbReference type="Pfam" id="PF07883">
    <property type="entry name" value="Cupin_2"/>
    <property type="match status" value="1"/>
</dbReference>